<comment type="caution">
    <text evidence="2">The sequence shown here is derived from an EMBL/GenBank/DDBJ whole genome shotgun (WGS) entry which is preliminary data.</text>
</comment>
<keyword evidence="3" id="KW-1185">Reference proteome</keyword>
<name>A0ABQ5CI88_9ASTR</name>
<proteinExistence type="predicted"/>
<evidence type="ECO:0000256" key="1">
    <source>
        <dbReference type="SAM" id="MobiDB-lite"/>
    </source>
</evidence>
<reference evidence="2" key="2">
    <citation type="submission" date="2022-01" db="EMBL/GenBank/DDBJ databases">
        <authorList>
            <person name="Yamashiro T."/>
            <person name="Shiraishi A."/>
            <person name="Satake H."/>
            <person name="Nakayama K."/>
        </authorList>
    </citation>
    <scope>NUCLEOTIDE SEQUENCE</scope>
</reference>
<evidence type="ECO:0000313" key="3">
    <source>
        <dbReference type="Proteomes" id="UP001151760"/>
    </source>
</evidence>
<feature type="compositionally biased region" description="Acidic residues" evidence="1">
    <location>
        <begin position="147"/>
        <end position="162"/>
    </location>
</feature>
<protein>
    <submittedName>
        <fullName evidence="2">Uncharacterized protein</fullName>
    </submittedName>
</protein>
<feature type="region of interest" description="Disordered" evidence="1">
    <location>
        <begin position="44"/>
        <end position="72"/>
    </location>
</feature>
<accession>A0ABQ5CI88</accession>
<sequence>MSTLVFVDPKISTHADGAQSSRVPVPLPKDPYEAIRQAYLDGTDTESEPIKDPVETETPKSPLTIVPPTSLLQSTPPTLVPILRRTVRMAVRVPPAMSSGLSASMAKVAAMSESAFRKRFRSSYESLPSLSPPDLPLRKRYRGTSELVEDSEEDNDEEDEEIKESLDSNSMSEDVEAEGPTAEDEDPAVRDKRLVARDEGPDDEGYSVEIGRFDLEEEDEEAVPRGQQQGAPIMETAVSAPLGLGYEALRCQELALEEDHVYNLEDSMVYIVIPVYPPPAPLVQTPPLPEWTSGSLLISPSPSVVASPISSPMIPLTIPSPVATPAIAKTEGFLTELGAQVEMQGGLIRDHAIRLEELSPALFDRYDRDIRELFTRSREVRDEIFSQRYQFWSLEYEQERVVVTFGAIWRPVLALESWTGQTDA</sequence>
<evidence type="ECO:0000313" key="2">
    <source>
        <dbReference type="EMBL" id="GJT26740.1"/>
    </source>
</evidence>
<feature type="compositionally biased region" description="Acidic residues" evidence="1">
    <location>
        <begin position="173"/>
        <end position="186"/>
    </location>
</feature>
<reference evidence="2" key="1">
    <citation type="journal article" date="2022" name="Int. J. Mol. Sci.">
        <title>Draft Genome of Tanacetum Coccineum: Genomic Comparison of Closely Related Tanacetum-Family Plants.</title>
        <authorList>
            <person name="Yamashiro T."/>
            <person name="Shiraishi A."/>
            <person name="Nakayama K."/>
            <person name="Satake H."/>
        </authorList>
    </citation>
    <scope>NUCLEOTIDE SEQUENCE</scope>
</reference>
<gene>
    <name evidence="2" type="ORF">Tco_0907015</name>
</gene>
<dbReference type="Proteomes" id="UP001151760">
    <property type="component" value="Unassembled WGS sequence"/>
</dbReference>
<organism evidence="2 3">
    <name type="scientific">Tanacetum coccineum</name>
    <dbReference type="NCBI Taxonomy" id="301880"/>
    <lineage>
        <taxon>Eukaryota</taxon>
        <taxon>Viridiplantae</taxon>
        <taxon>Streptophyta</taxon>
        <taxon>Embryophyta</taxon>
        <taxon>Tracheophyta</taxon>
        <taxon>Spermatophyta</taxon>
        <taxon>Magnoliopsida</taxon>
        <taxon>eudicotyledons</taxon>
        <taxon>Gunneridae</taxon>
        <taxon>Pentapetalae</taxon>
        <taxon>asterids</taxon>
        <taxon>campanulids</taxon>
        <taxon>Asterales</taxon>
        <taxon>Asteraceae</taxon>
        <taxon>Asteroideae</taxon>
        <taxon>Anthemideae</taxon>
        <taxon>Anthemidinae</taxon>
        <taxon>Tanacetum</taxon>
    </lineage>
</organism>
<feature type="region of interest" description="Disordered" evidence="1">
    <location>
        <begin position="145"/>
        <end position="207"/>
    </location>
</feature>
<feature type="compositionally biased region" description="Basic and acidic residues" evidence="1">
    <location>
        <begin position="48"/>
        <end position="58"/>
    </location>
</feature>
<dbReference type="EMBL" id="BQNB010014318">
    <property type="protein sequence ID" value="GJT26740.1"/>
    <property type="molecule type" value="Genomic_DNA"/>
</dbReference>
<feature type="compositionally biased region" description="Basic and acidic residues" evidence="1">
    <location>
        <begin position="187"/>
        <end position="199"/>
    </location>
</feature>